<keyword evidence="5" id="KW-0472">Membrane</keyword>
<evidence type="ECO:0000256" key="2">
    <source>
        <dbReference type="ARBA" id="ARBA00022723"/>
    </source>
</evidence>
<dbReference type="GO" id="GO:0016020">
    <property type="term" value="C:membrane"/>
    <property type="evidence" value="ECO:0007669"/>
    <property type="project" value="UniProtKB-SubCell"/>
</dbReference>
<feature type="compositionally biased region" description="Gly residues" evidence="7">
    <location>
        <begin position="1"/>
        <end position="10"/>
    </location>
</feature>
<feature type="region of interest" description="Disordered" evidence="7">
    <location>
        <begin position="1"/>
        <end position="22"/>
    </location>
</feature>
<keyword evidence="2" id="KW-0479">Metal-binding</keyword>
<sequence>MASVFWGGGHPADEVANFDEYDPTPYGGGYDLALTFGRALPPSDEICHPISTASSSSSCDRPQYGRRPPAEETYGSAGQGRKPDDDKHDGYGGGYGRKGRIDDDDDGEATHGGYRKPKPAYGDDQPKYHGGGGGGRKKYGNDDDGSGDERKPRDKKHDDDDDDDERKPRYKKHDDDDDSDDRRTARHGPKLNCACKARALPGGAALMEVALAPAEDGLEESGVAVYLPRMLAGVISGALTGLFALAGALTGAVTGALAGRASDSGVLRGAGLGAFAGAVLSIEVLEASRAYWCSDRLGSHGTSSMADFIEQLLHARFLQEQNVPSAYTTHRLQISISDFGHDDLYDIFGDFSSKGLSRESLKKLPHYVVTDQTRNSFGEDLSCAICLQDIVTGETARRLPNCSHTFHQPCVDKWLVGHGSCPVCRQCV</sequence>
<evidence type="ECO:0000256" key="4">
    <source>
        <dbReference type="ARBA" id="ARBA00022833"/>
    </source>
</evidence>
<accession>J3LH05</accession>
<dbReference type="PANTHER" id="PTHR46151:SF18">
    <property type="entry name" value="NEP1-INTERACTING PROTEIN-LIKE 2"/>
    <property type="match status" value="1"/>
</dbReference>
<feature type="domain" description="RING-type" evidence="8">
    <location>
        <begin position="383"/>
        <end position="425"/>
    </location>
</feature>
<evidence type="ECO:0000256" key="7">
    <source>
        <dbReference type="SAM" id="MobiDB-lite"/>
    </source>
</evidence>
<keyword evidence="10" id="KW-1185">Reference proteome</keyword>
<feature type="compositionally biased region" description="Basic and acidic residues" evidence="7">
    <location>
        <begin position="81"/>
        <end position="90"/>
    </location>
</feature>
<evidence type="ECO:0000256" key="1">
    <source>
        <dbReference type="ARBA" id="ARBA00004370"/>
    </source>
</evidence>
<evidence type="ECO:0000256" key="5">
    <source>
        <dbReference type="ARBA" id="ARBA00023136"/>
    </source>
</evidence>
<evidence type="ECO:0000313" key="10">
    <source>
        <dbReference type="Proteomes" id="UP000006038"/>
    </source>
</evidence>
<dbReference type="PANTHER" id="PTHR46151">
    <property type="entry name" value="NEP1-INTERACTING PROTEIN-LIKE 2"/>
    <property type="match status" value="1"/>
</dbReference>
<dbReference type="AlphaFoldDB" id="J3LH05"/>
<dbReference type="SMART" id="SM00184">
    <property type="entry name" value="RING"/>
    <property type="match status" value="1"/>
</dbReference>
<feature type="region of interest" description="Disordered" evidence="7">
    <location>
        <begin position="41"/>
        <end position="187"/>
    </location>
</feature>
<keyword evidence="4" id="KW-0862">Zinc</keyword>
<dbReference type="Gene3D" id="3.30.40.10">
    <property type="entry name" value="Zinc/RING finger domain, C3HC4 (zinc finger)"/>
    <property type="match status" value="1"/>
</dbReference>
<dbReference type="SUPFAM" id="SSF57850">
    <property type="entry name" value="RING/U-box"/>
    <property type="match status" value="1"/>
</dbReference>
<comment type="subcellular location">
    <subcellularLocation>
        <location evidence="1">Membrane</location>
    </subcellularLocation>
</comment>
<dbReference type="HOGENOM" id="CLU_641547_0_0_1"/>
<dbReference type="Proteomes" id="UP000006038">
    <property type="component" value="Unassembled WGS sequence"/>
</dbReference>
<dbReference type="InterPro" id="IPR013083">
    <property type="entry name" value="Znf_RING/FYVE/PHD"/>
</dbReference>
<name>J3LH05_ORYBR</name>
<protein>
    <recommendedName>
        <fullName evidence="8">RING-type domain-containing protein</fullName>
    </recommendedName>
</protein>
<dbReference type="InterPro" id="IPR001841">
    <property type="entry name" value="Znf_RING"/>
</dbReference>
<proteinExistence type="predicted"/>
<feature type="compositionally biased region" description="Basic and acidic residues" evidence="7">
    <location>
        <begin position="147"/>
        <end position="158"/>
    </location>
</feature>
<keyword evidence="3 6" id="KW-0863">Zinc-finger</keyword>
<feature type="compositionally biased region" description="Polar residues" evidence="7">
    <location>
        <begin position="51"/>
        <end position="60"/>
    </location>
</feature>
<dbReference type="EnsemblPlants" id="OB02G39220.1">
    <property type="protein sequence ID" value="OB02G39220.1"/>
    <property type="gene ID" value="OB02G39220"/>
</dbReference>
<dbReference type="GO" id="GO:0008270">
    <property type="term" value="F:zinc ion binding"/>
    <property type="evidence" value="ECO:0007669"/>
    <property type="project" value="UniProtKB-KW"/>
</dbReference>
<dbReference type="Pfam" id="PF13639">
    <property type="entry name" value="zf-RING_2"/>
    <property type="match status" value="1"/>
</dbReference>
<evidence type="ECO:0000313" key="9">
    <source>
        <dbReference type="EnsemblPlants" id="OB02G39220.1"/>
    </source>
</evidence>
<dbReference type="PROSITE" id="PS50089">
    <property type="entry name" value="ZF_RING_2"/>
    <property type="match status" value="1"/>
</dbReference>
<reference evidence="9" key="1">
    <citation type="submission" date="2013-04" db="UniProtKB">
        <authorList>
            <consortium name="EnsemblPlants"/>
        </authorList>
    </citation>
    <scope>IDENTIFICATION</scope>
</reference>
<evidence type="ECO:0000256" key="3">
    <source>
        <dbReference type="ARBA" id="ARBA00022771"/>
    </source>
</evidence>
<dbReference type="eggNOG" id="KOG0800">
    <property type="taxonomic scope" value="Eukaryota"/>
</dbReference>
<evidence type="ECO:0000256" key="6">
    <source>
        <dbReference type="PROSITE-ProRule" id="PRU00175"/>
    </source>
</evidence>
<dbReference type="Gramene" id="OB02G39220.1">
    <property type="protein sequence ID" value="OB02G39220.1"/>
    <property type="gene ID" value="OB02G39220"/>
</dbReference>
<organism evidence="9">
    <name type="scientific">Oryza brachyantha</name>
    <name type="common">malo sina</name>
    <dbReference type="NCBI Taxonomy" id="4533"/>
    <lineage>
        <taxon>Eukaryota</taxon>
        <taxon>Viridiplantae</taxon>
        <taxon>Streptophyta</taxon>
        <taxon>Embryophyta</taxon>
        <taxon>Tracheophyta</taxon>
        <taxon>Spermatophyta</taxon>
        <taxon>Magnoliopsida</taxon>
        <taxon>Liliopsida</taxon>
        <taxon>Poales</taxon>
        <taxon>Poaceae</taxon>
        <taxon>BOP clade</taxon>
        <taxon>Oryzoideae</taxon>
        <taxon>Oryzeae</taxon>
        <taxon>Oryzinae</taxon>
        <taxon>Oryza</taxon>
    </lineage>
</organism>
<evidence type="ECO:0000259" key="8">
    <source>
        <dbReference type="PROSITE" id="PS50089"/>
    </source>
</evidence>